<organism evidence="10 11">
    <name type="scientific">Monosiga brevicollis</name>
    <name type="common">Choanoflagellate</name>
    <dbReference type="NCBI Taxonomy" id="81824"/>
    <lineage>
        <taxon>Eukaryota</taxon>
        <taxon>Choanoflagellata</taxon>
        <taxon>Craspedida</taxon>
        <taxon>Salpingoecidae</taxon>
        <taxon>Monosiga</taxon>
    </lineage>
</organism>
<dbReference type="EMBL" id="CH991549">
    <property type="protein sequence ID" value="EDQ90025.1"/>
    <property type="molecule type" value="Genomic_DNA"/>
</dbReference>
<dbReference type="InterPro" id="IPR027417">
    <property type="entry name" value="P-loop_NTPase"/>
</dbReference>
<dbReference type="GO" id="GO:0005874">
    <property type="term" value="C:microtubule"/>
    <property type="evidence" value="ECO:0000318"/>
    <property type="project" value="GO_Central"/>
</dbReference>
<keyword evidence="11" id="KW-1185">Reference proteome</keyword>
<evidence type="ECO:0000256" key="2">
    <source>
        <dbReference type="ARBA" id="ARBA00022741"/>
    </source>
</evidence>
<dbReference type="AlphaFoldDB" id="A9UXK3"/>
<dbReference type="STRING" id="81824.A9UXK3"/>
<dbReference type="Proteomes" id="UP000001357">
    <property type="component" value="Unassembled WGS sequence"/>
</dbReference>
<keyword evidence="4 8" id="KW-0175">Coiled coil</keyword>
<keyword evidence="1 7" id="KW-0493">Microtubule</keyword>
<dbReference type="SUPFAM" id="SSF52540">
    <property type="entry name" value="P-loop containing nucleoside triphosphate hydrolases"/>
    <property type="match status" value="1"/>
</dbReference>
<proteinExistence type="inferred from homology"/>
<evidence type="ECO:0000256" key="4">
    <source>
        <dbReference type="ARBA" id="ARBA00023054"/>
    </source>
</evidence>
<dbReference type="GeneID" id="5890622"/>
<dbReference type="PROSITE" id="PS00411">
    <property type="entry name" value="KINESIN_MOTOR_1"/>
    <property type="match status" value="1"/>
</dbReference>
<dbReference type="InterPro" id="IPR036961">
    <property type="entry name" value="Kinesin_motor_dom_sf"/>
</dbReference>
<evidence type="ECO:0000256" key="1">
    <source>
        <dbReference type="ARBA" id="ARBA00022701"/>
    </source>
</evidence>
<reference evidence="10 11" key="1">
    <citation type="journal article" date="2008" name="Nature">
        <title>The genome of the choanoflagellate Monosiga brevicollis and the origin of metazoans.</title>
        <authorList>
            <consortium name="JGI Sequencing"/>
            <person name="King N."/>
            <person name="Westbrook M.J."/>
            <person name="Young S.L."/>
            <person name="Kuo A."/>
            <person name="Abedin M."/>
            <person name="Chapman J."/>
            <person name="Fairclough S."/>
            <person name="Hellsten U."/>
            <person name="Isogai Y."/>
            <person name="Letunic I."/>
            <person name="Marr M."/>
            <person name="Pincus D."/>
            <person name="Putnam N."/>
            <person name="Rokas A."/>
            <person name="Wright K.J."/>
            <person name="Zuzow R."/>
            <person name="Dirks W."/>
            <person name="Good M."/>
            <person name="Goodstein D."/>
            <person name="Lemons D."/>
            <person name="Li W."/>
            <person name="Lyons J.B."/>
            <person name="Morris A."/>
            <person name="Nichols S."/>
            <person name="Richter D.J."/>
            <person name="Salamov A."/>
            <person name="Bork P."/>
            <person name="Lim W.A."/>
            <person name="Manning G."/>
            <person name="Miller W.T."/>
            <person name="McGinnis W."/>
            <person name="Shapiro H."/>
            <person name="Tjian R."/>
            <person name="Grigoriev I.V."/>
            <person name="Rokhsar D."/>
        </authorList>
    </citation>
    <scope>NUCLEOTIDE SEQUENCE [LARGE SCALE GENOMIC DNA]</scope>
    <source>
        <strain evidence="11">MX1 / ATCC 50154</strain>
    </source>
</reference>
<dbReference type="PRINTS" id="PR00380">
    <property type="entry name" value="KINESINHEAVY"/>
</dbReference>
<dbReference type="InterPro" id="IPR001752">
    <property type="entry name" value="Kinesin_motor_dom"/>
</dbReference>
<evidence type="ECO:0000256" key="5">
    <source>
        <dbReference type="ARBA" id="ARBA00023175"/>
    </source>
</evidence>
<dbReference type="GO" id="GO:0003777">
    <property type="term" value="F:microtubule motor activity"/>
    <property type="evidence" value="ECO:0000318"/>
    <property type="project" value="GO_Central"/>
</dbReference>
<comment type="caution">
    <text evidence="6">Lacks conserved residue(s) required for the propagation of feature annotation.</text>
</comment>
<dbReference type="PROSITE" id="PS50067">
    <property type="entry name" value="KINESIN_MOTOR_2"/>
    <property type="match status" value="1"/>
</dbReference>
<evidence type="ECO:0000256" key="8">
    <source>
        <dbReference type="SAM" id="Coils"/>
    </source>
</evidence>
<dbReference type="InterPro" id="IPR027640">
    <property type="entry name" value="Kinesin-like_fam"/>
</dbReference>
<gene>
    <name evidence="10" type="ORF">MONBRDRAFT_16905</name>
</gene>
<feature type="non-terminal residue" evidence="10">
    <location>
        <position position="1"/>
    </location>
</feature>
<dbReference type="CDD" id="cd00106">
    <property type="entry name" value="KISc"/>
    <property type="match status" value="1"/>
</dbReference>
<dbReference type="GO" id="GO:0008017">
    <property type="term" value="F:microtubule binding"/>
    <property type="evidence" value="ECO:0000318"/>
    <property type="project" value="GO_Central"/>
</dbReference>
<dbReference type="RefSeq" id="XP_001745447.1">
    <property type="nucleotide sequence ID" value="XM_001745395.1"/>
</dbReference>
<dbReference type="InParanoid" id="A9UXK3"/>
<dbReference type="GO" id="GO:0005871">
    <property type="term" value="C:kinesin complex"/>
    <property type="evidence" value="ECO:0000318"/>
    <property type="project" value="GO_Central"/>
</dbReference>
<evidence type="ECO:0000313" key="10">
    <source>
        <dbReference type="EMBL" id="EDQ90025.1"/>
    </source>
</evidence>
<dbReference type="PANTHER" id="PTHR47968">
    <property type="entry name" value="CENTROMERE PROTEIN E"/>
    <property type="match status" value="1"/>
</dbReference>
<sequence length="369" mass="40984">YNFKFDQIFGRDTPQPELFETVGQPVCDRFLEGFNGTIFAYGQVFGDFFFLSSFCPFLPKRFEERGLLPRCIDYVFSQLSDLKATNASVLITYLEIYNDTAYDLLNVASGSSARLPKVSVQDRGTSTVVHGLSQHPAPTDDVAHQLAFLGKSNRTVAATSMNMASSRSHSVFTMTLSYQRPGSDTIIKAKLNLVDLAGSERVSKSHAAGQRLDEAKHINLSLHYLEAVIIALQKETKLKHVPYRNSLLTKLLRDSLGGNCITAMIATISSKASNIPESISTCRFAQRVALVDNNARRNEVLDDKTVIKRLRRRIAELQAELKVAQEVGVALEHVLSCTAPDRARVQPNACLIYPDCAAIDNDFCRWRGT</sequence>
<dbReference type="KEGG" id="mbr:MONBRDRAFT_16905"/>
<dbReference type="OMA" id="CASPHAY"/>
<name>A9UXK3_MONBE</name>
<dbReference type="Gene3D" id="3.40.850.10">
    <property type="entry name" value="Kinesin motor domain"/>
    <property type="match status" value="1"/>
</dbReference>
<feature type="domain" description="Kinesin motor" evidence="9">
    <location>
        <begin position="1"/>
        <end position="291"/>
    </location>
</feature>
<evidence type="ECO:0000259" key="9">
    <source>
        <dbReference type="PROSITE" id="PS50067"/>
    </source>
</evidence>
<evidence type="ECO:0000313" key="11">
    <source>
        <dbReference type="Proteomes" id="UP000001357"/>
    </source>
</evidence>
<keyword evidence="5 7" id="KW-0505">Motor protein</keyword>
<dbReference type="PANTHER" id="PTHR47968:SF36">
    <property type="entry name" value="KINESIN HEAVY CHAIN ISOFORM X1"/>
    <property type="match status" value="1"/>
</dbReference>
<dbReference type="InterPro" id="IPR019821">
    <property type="entry name" value="Kinesin_motor_CS"/>
</dbReference>
<dbReference type="eggNOG" id="KOG4280">
    <property type="taxonomic scope" value="Eukaryota"/>
</dbReference>
<dbReference type="GO" id="GO:0007018">
    <property type="term" value="P:microtubule-based movement"/>
    <property type="evidence" value="ECO:0000318"/>
    <property type="project" value="GO_Central"/>
</dbReference>
<keyword evidence="2 7" id="KW-0547">Nucleotide-binding</keyword>
<dbReference type="GO" id="GO:0005737">
    <property type="term" value="C:cytoplasm"/>
    <property type="evidence" value="ECO:0000318"/>
    <property type="project" value="GO_Central"/>
</dbReference>
<dbReference type="GO" id="GO:0016887">
    <property type="term" value="F:ATP hydrolysis activity"/>
    <property type="evidence" value="ECO:0000318"/>
    <property type="project" value="GO_Central"/>
</dbReference>
<keyword evidence="3 7" id="KW-0067">ATP-binding</keyword>
<comment type="similarity">
    <text evidence="6 7">Belongs to the TRAFAC class myosin-kinesin ATPase superfamily. Kinesin family.</text>
</comment>
<evidence type="ECO:0000256" key="6">
    <source>
        <dbReference type="PROSITE-ProRule" id="PRU00283"/>
    </source>
</evidence>
<dbReference type="FunFam" id="3.40.850.10:FF:000371">
    <property type="entry name" value="Kinesin-like protein"/>
    <property type="match status" value="1"/>
</dbReference>
<protein>
    <recommendedName>
        <fullName evidence="7">Kinesin-like protein</fullName>
    </recommendedName>
</protein>
<dbReference type="Pfam" id="PF00225">
    <property type="entry name" value="Kinesin"/>
    <property type="match status" value="1"/>
</dbReference>
<evidence type="ECO:0000256" key="3">
    <source>
        <dbReference type="ARBA" id="ARBA00022840"/>
    </source>
</evidence>
<evidence type="ECO:0000256" key="7">
    <source>
        <dbReference type="RuleBase" id="RU000394"/>
    </source>
</evidence>
<dbReference type="SMART" id="SM00129">
    <property type="entry name" value="KISc"/>
    <property type="match status" value="1"/>
</dbReference>
<dbReference type="GO" id="GO:0005524">
    <property type="term" value="F:ATP binding"/>
    <property type="evidence" value="ECO:0007669"/>
    <property type="project" value="UniProtKB-KW"/>
</dbReference>
<feature type="coiled-coil region" evidence="8">
    <location>
        <begin position="300"/>
        <end position="327"/>
    </location>
</feature>
<accession>A9UXK3</accession>